<dbReference type="STRING" id="166486.ERS852572_03044"/>
<feature type="compositionally biased region" description="Polar residues" evidence="1">
    <location>
        <begin position="1"/>
        <end position="13"/>
    </location>
</feature>
<protein>
    <submittedName>
        <fullName evidence="3">Stage V sporulation protein AC</fullName>
    </submittedName>
</protein>
<dbReference type="Proteomes" id="UP000095350">
    <property type="component" value="Unassembled WGS sequence"/>
</dbReference>
<dbReference type="OrthoDB" id="9797988at2"/>
<sequence length="181" mass="19406">MAQPINKQSSSVKTSDEQKQKNLSKVSYGADKKVRDQAYNDYVESITPKHNLAANMAKAFVMGGIICCIGQLILNICKSLGLDKEMSGSWCSILLILLSVILTGLNLYPSLANWGGAGALVPITGFANGVAAPAIEFQKEGQVFGIGCKIFTIAGPVILYGIFSSWVLGLIYWAAKMFGFC</sequence>
<dbReference type="Pfam" id="PF03862">
    <property type="entry name" value="SpoVAC_SpoVAEB"/>
    <property type="match status" value="1"/>
</dbReference>
<feature type="transmembrane region" description="Helical" evidence="2">
    <location>
        <begin position="147"/>
        <end position="175"/>
    </location>
</feature>
<keyword evidence="2" id="KW-1133">Transmembrane helix</keyword>
<dbReference type="AlphaFoldDB" id="A0A173VJX3"/>
<dbReference type="EMBL" id="CYXZ01000026">
    <property type="protein sequence ID" value="CUN26976.1"/>
    <property type="molecule type" value="Genomic_DNA"/>
</dbReference>
<proteinExistence type="predicted"/>
<dbReference type="PANTHER" id="PTHR38450">
    <property type="entry name" value="STAGE V SPORULATION PROTEIN AC-RELATED"/>
    <property type="match status" value="1"/>
</dbReference>
<dbReference type="PANTHER" id="PTHR38450:SF1">
    <property type="entry name" value="STAGE V SPORULATION PROTEIN AC"/>
    <property type="match status" value="1"/>
</dbReference>
<dbReference type="InterPro" id="IPR005562">
    <property type="entry name" value="SpoVA"/>
</dbReference>
<keyword evidence="2" id="KW-0812">Transmembrane</keyword>
<dbReference type="RefSeq" id="WP_055195482.1">
    <property type="nucleotide sequence ID" value="NZ_CABIYH010000026.1"/>
</dbReference>
<feature type="transmembrane region" description="Helical" evidence="2">
    <location>
        <begin position="89"/>
        <end position="108"/>
    </location>
</feature>
<dbReference type="PaxDb" id="166486-ERS852572_03044"/>
<feature type="region of interest" description="Disordered" evidence="1">
    <location>
        <begin position="1"/>
        <end position="25"/>
    </location>
</feature>
<organism evidence="3 4">
    <name type="scientific">Roseburia intestinalis</name>
    <dbReference type="NCBI Taxonomy" id="166486"/>
    <lineage>
        <taxon>Bacteria</taxon>
        <taxon>Bacillati</taxon>
        <taxon>Bacillota</taxon>
        <taxon>Clostridia</taxon>
        <taxon>Lachnospirales</taxon>
        <taxon>Lachnospiraceae</taxon>
        <taxon>Roseburia</taxon>
    </lineage>
</organism>
<reference evidence="3 4" key="1">
    <citation type="submission" date="2015-09" db="EMBL/GenBank/DDBJ databases">
        <authorList>
            <consortium name="Pathogen Informatics"/>
        </authorList>
    </citation>
    <scope>NUCLEOTIDE SEQUENCE [LARGE SCALE GENOMIC DNA]</scope>
    <source>
        <strain evidence="3 4">2789STDY5834960</strain>
    </source>
</reference>
<feature type="transmembrane region" description="Helical" evidence="2">
    <location>
        <begin position="114"/>
        <end position="135"/>
    </location>
</feature>
<keyword evidence="2" id="KW-0472">Membrane</keyword>
<evidence type="ECO:0000313" key="4">
    <source>
        <dbReference type="Proteomes" id="UP000095350"/>
    </source>
</evidence>
<accession>A0A173VJX3</accession>
<feature type="transmembrane region" description="Helical" evidence="2">
    <location>
        <begin position="59"/>
        <end position="77"/>
    </location>
</feature>
<name>A0A173VJX3_9FIRM</name>
<evidence type="ECO:0000256" key="2">
    <source>
        <dbReference type="SAM" id="Phobius"/>
    </source>
</evidence>
<gene>
    <name evidence="3" type="ORF">ERS852572_03044</name>
</gene>
<evidence type="ECO:0000256" key="1">
    <source>
        <dbReference type="SAM" id="MobiDB-lite"/>
    </source>
</evidence>
<evidence type="ECO:0000313" key="3">
    <source>
        <dbReference type="EMBL" id="CUN26976.1"/>
    </source>
</evidence>